<dbReference type="Gramene" id="C.cajan_38048.t">
    <property type="protein sequence ID" value="C.cajan_38048.t.cds1"/>
    <property type="gene ID" value="C.cajan_38048"/>
</dbReference>
<name>A0A151RI85_CAJCA</name>
<gene>
    <name evidence="1" type="ORF">KK1_036471</name>
</gene>
<accession>A0A151RI85</accession>
<evidence type="ECO:0000313" key="2">
    <source>
        <dbReference type="Proteomes" id="UP000075243"/>
    </source>
</evidence>
<protein>
    <submittedName>
        <fullName evidence="1">Uncharacterized protein</fullName>
    </submittedName>
</protein>
<organism evidence="1 2">
    <name type="scientific">Cajanus cajan</name>
    <name type="common">Pigeon pea</name>
    <name type="synonym">Cajanus indicus</name>
    <dbReference type="NCBI Taxonomy" id="3821"/>
    <lineage>
        <taxon>Eukaryota</taxon>
        <taxon>Viridiplantae</taxon>
        <taxon>Streptophyta</taxon>
        <taxon>Embryophyta</taxon>
        <taxon>Tracheophyta</taxon>
        <taxon>Spermatophyta</taxon>
        <taxon>Magnoliopsida</taxon>
        <taxon>eudicotyledons</taxon>
        <taxon>Gunneridae</taxon>
        <taxon>Pentapetalae</taxon>
        <taxon>rosids</taxon>
        <taxon>fabids</taxon>
        <taxon>Fabales</taxon>
        <taxon>Fabaceae</taxon>
        <taxon>Papilionoideae</taxon>
        <taxon>50 kb inversion clade</taxon>
        <taxon>NPAAA clade</taxon>
        <taxon>indigoferoid/millettioid clade</taxon>
        <taxon>Phaseoleae</taxon>
        <taxon>Cajanus</taxon>
    </lineage>
</organism>
<dbReference type="OMA" id="FIWSGNP"/>
<sequence length="55" mass="6530">MIKKLEELIRNFIWSGNPFIQKYVPMSWKKVCQPLGEGGLELRLIHFINHATYLK</sequence>
<keyword evidence="2" id="KW-1185">Reference proteome</keyword>
<proteinExistence type="predicted"/>
<dbReference type="AlphaFoldDB" id="A0A151RI85"/>
<evidence type="ECO:0000313" key="1">
    <source>
        <dbReference type="EMBL" id="KYP42125.1"/>
    </source>
</evidence>
<dbReference type="Proteomes" id="UP000075243">
    <property type="component" value="Unassembled WGS sequence"/>
</dbReference>
<reference evidence="1" key="1">
    <citation type="journal article" date="2012" name="Nat. Biotechnol.">
        <title>Draft genome sequence of pigeonpea (Cajanus cajan), an orphan legume crop of resource-poor farmers.</title>
        <authorList>
            <person name="Varshney R.K."/>
            <person name="Chen W."/>
            <person name="Li Y."/>
            <person name="Bharti A.K."/>
            <person name="Saxena R.K."/>
            <person name="Schlueter J.A."/>
            <person name="Donoghue M.T."/>
            <person name="Azam S."/>
            <person name="Fan G."/>
            <person name="Whaley A.M."/>
            <person name="Farmer A.D."/>
            <person name="Sheridan J."/>
            <person name="Iwata A."/>
            <person name="Tuteja R."/>
            <person name="Penmetsa R.V."/>
            <person name="Wu W."/>
            <person name="Upadhyaya H.D."/>
            <person name="Yang S.P."/>
            <person name="Shah T."/>
            <person name="Saxena K.B."/>
            <person name="Michael T."/>
            <person name="McCombie W.R."/>
            <person name="Yang B."/>
            <person name="Zhang G."/>
            <person name="Yang H."/>
            <person name="Wang J."/>
            <person name="Spillane C."/>
            <person name="Cook D.R."/>
            <person name="May G.D."/>
            <person name="Xu X."/>
            <person name="Jackson S.A."/>
        </authorList>
    </citation>
    <scope>NUCLEOTIDE SEQUENCE [LARGE SCALE GENOMIC DNA]</scope>
</reference>
<dbReference type="EMBL" id="KQ483732">
    <property type="protein sequence ID" value="KYP42125.1"/>
    <property type="molecule type" value="Genomic_DNA"/>
</dbReference>